<dbReference type="AlphaFoldDB" id="A5YSS8"/>
<proteinExistence type="predicted"/>
<protein>
    <submittedName>
        <fullName evidence="1">Uncharacterized protein</fullName>
    </submittedName>
</protein>
<reference evidence="1" key="1">
    <citation type="journal article" date="2007" name="ISME J.">
        <title>Genomic plasticity in prokaryotes: the case of the square haloarchaeon.</title>
        <authorList>
            <person name="Cuadros-Orellana S."/>
            <person name="Martin-Cuadrado A.B."/>
            <person name="Legault B."/>
            <person name="D'Auria G."/>
            <person name="Zhaxybayeva O."/>
            <person name="Papke R.T."/>
            <person name="Rodriguez-Valera F."/>
        </authorList>
    </citation>
    <scope>NUCLEOTIDE SEQUENCE</scope>
</reference>
<dbReference type="EMBL" id="EF583997">
    <property type="protein sequence ID" value="ABQ76035.1"/>
    <property type="molecule type" value="Genomic_DNA"/>
</dbReference>
<name>A5YSS8_9EURY</name>
<evidence type="ECO:0000313" key="1">
    <source>
        <dbReference type="EMBL" id="ABQ76035.1"/>
    </source>
</evidence>
<organism evidence="1">
    <name type="scientific">uncultured haloarchaeon</name>
    <dbReference type="NCBI Taxonomy" id="160804"/>
    <lineage>
        <taxon>Archaea</taxon>
        <taxon>Methanobacteriati</taxon>
        <taxon>Methanobacteriota</taxon>
        <taxon>Stenosarchaea group</taxon>
        <taxon>Halobacteria</taxon>
        <taxon>Halobacteriales</taxon>
        <taxon>Halobacteriaceae</taxon>
        <taxon>environmental samples</taxon>
    </lineage>
</organism>
<sequence>MTQASTERVHILLAAGALDSESLVTGQFLDGADLSEKTLVIFGAGGDRITTSETRLEVGKRYIIAADPDVADAILSTFRGESLPRSLCPVDTRRCRHGDTASVCLAACVLESDWSVTS</sequence>
<accession>A5YSS8</accession>